<organism evidence="3 4">
    <name type="scientific">Propionivibrio dicarboxylicus</name>
    <dbReference type="NCBI Taxonomy" id="83767"/>
    <lineage>
        <taxon>Bacteria</taxon>
        <taxon>Pseudomonadati</taxon>
        <taxon>Pseudomonadota</taxon>
        <taxon>Betaproteobacteria</taxon>
        <taxon>Rhodocyclales</taxon>
        <taxon>Rhodocyclaceae</taxon>
        <taxon>Propionivibrio</taxon>
    </lineage>
</organism>
<dbReference type="GO" id="GO:0016530">
    <property type="term" value="F:metallochaperone activity"/>
    <property type="evidence" value="ECO:0007669"/>
    <property type="project" value="TreeGrafter"/>
</dbReference>
<dbReference type="Pfam" id="PF02613">
    <property type="entry name" value="Nitrate_red_del"/>
    <property type="match status" value="1"/>
</dbReference>
<dbReference type="GO" id="GO:0051131">
    <property type="term" value="P:chaperone-mediated protein complex assembly"/>
    <property type="evidence" value="ECO:0007669"/>
    <property type="project" value="InterPro"/>
</dbReference>
<dbReference type="PANTHER" id="PTHR43680:SF2">
    <property type="entry name" value="NITRATE REDUCTASE MOLYBDENUM COFACTOR ASSEMBLY CHAPERONE NARJ"/>
    <property type="match status" value="1"/>
</dbReference>
<dbReference type="InterPro" id="IPR020945">
    <property type="entry name" value="DMSO/NO3_reduct_chaperone"/>
</dbReference>
<keyword evidence="4" id="KW-1185">Reference proteome</keyword>
<dbReference type="Proteomes" id="UP000198607">
    <property type="component" value="Unassembled WGS sequence"/>
</dbReference>
<dbReference type="SUPFAM" id="SSF89155">
    <property type="entry name" value="TorD-like"/>
    <property type="match status" value="1"/>
</dbReference>
<accession>A0A1G8AIM3</accession>
<dbReference type="GO" id="GO:0042128">
    <property type="term" value="P:nitrate assimilation"/>
    <property type="evidence" value="ECO:0007669"/>
    <property type="project" value="UniProtKB-KW"/>
</dbReference>
<dbReference type="PANTHER" id="PTHR43680">
    <property type="entry name" value="NITRATE REDUCTASE MOLYBDENUM COFACTOR ASSEMBLY CHAPERONE"/>
    <property type="match status" value="1"/>
</dbReference>
<dbReference type="InterPro" id="IPR036411">
    <property type="entry name" value="TorD-like_sf"/>
</dbReference>
<dbReference type="Gene3D" id="1.10.3480.10">
    <property type="entry name" value="TorD-like"/>
    <property type="match status" value="1"/>
</dbReference>
<reference evidence="3 4" key="1">
    <citation type="submission" date="2016-10" db="EMBL/GenBank/DDBJ databases">
        <authorList>
            <person name="de Groot N.N."/>
        </authorList>
    </citation>
    <scope>NUCLEOTIDE SEQUENCE [LARGE SCALE GENOMIC DNA]</scope>
    <source>
        <strain evidence="3 4">DSM 5885</strain>
    </source>
</reference>
<dbReference type="RefSeq" id="WP_091935891.1">
    <property type="nucleotide sequence ID" value="NZ_FNCY01000004.1"/>
</dbReference>
<keyword evidence="1" id="KW-0534">Nitrate assimilation</keyword>
<dbReference type="GO" id="GO:0051082">
    <property type="term" value="F:unfolded protein binding"/>
    <property type="evidence" value="ECO:0007669"/>
    <property type="project" value="InterPro"/>
</dbReference>
<feature type="region of interest" description="Disordered" evidence="2">
    <location>
        <begin position="183"/>
        <end position="203"/>
    </location>
</feature>
<protein>
    <submittedName>
        <fullName evidence="3">Respiratory nitrate reductase chaperone NarJ</fullName>
    </submittedName>
</protein>
<dbReference type="InterPro" id="IPR003765">
    <property type="entry name" value="NO3_reductase_chaperone_NarJ"/>
</dbReference>
<dbReference type="STRING" id="83767.SAMN05660652_01400"/>
<sequence>MARANLPVALRILARLISYPDAALRADLPDLRAALASEKAFTTARRKELDALAARLAAGDAIEHEADYVRTFDQGRSTSLHLFEHVHGDSRERGPAMIDLCKTYESAGLLLAPDELPDYLPVVLEFASTLAPVPARDFLGEIAHLVNALFNALEQRHSPYASVMGALLELSGETAHAVSIEPDEAPDASWAEPPAFDGCASRGQGKPDAVMPIHFAGAVKSAPVAKGVAR</sequence>
<dbReference type="EMBL" id="FNCY01000004">
    <property type="protein sequence ID" value="SDH20855.1"/>
    <property type="molecule type" value="Genomic_DNA"/>
</dbReference>
<evidence type="ECO:0000256" key="2">
    <source>
        <dbReference type="SAM" id="MobiDB-lite"/>
    </source>
</evidence>
<dbReference type="OrthoDB" id="8478585at2"/>
<dbReference type="AlphaFoldDB" id="A0A1G8AIM3"/>
<evidence type="ECO:0000256" key="1">
    <source>
        <dbReference type="ARBA" id="ARBA00023063"/>
    </source>
</evidence>
<dbReference type="NCBIfam" id="TIGR00684">
    <property type="entry name" value="narJ"/>
    <property type="match status" value="1"/>
</dbReference>
<name>A0A1G8AIM3_9RHOO</name>
<proteinExistence type="predicted"/>
<evidence type="ECO:0000313" key="3">
    <source>
        <dbReference type="EMBL" id="SDH20855.1"/>
    </source>
</evidence>
<gene>
    <name evidence="3" type="ORF">SAMN05660652_01400</name>
</gene>
<evidence type="ECO:0000313" key="4">
    <source>
        <dbReference type="Proteomes" id="UP000198607"/>
    </source>
</evidence>